<proteinExistence type="predicted"/>
<evidence type="ECO:0000259" key="1">
    <source>
        <dbReference type="Pfam" id="PF00117"/>
    </source>
</evidence>
<dbReference type="InterPro" id="IPR029062">
    <property type="entry name" value="Class_I_gatase-like"/>
</dbReference>
<gene>
    <name evidence="2" type="ORF">B1B_09542</name>
</gene>
<protein>
    <submittedName>
        <fullName evidence="2">CTP synthase</fullName>
    </submittedName>
</protein>
<name>T1BN38_9ZZZZ</name>
<evidence type="ECO:0000313" key="2">
    <source>
        <dbReference type="EMBL" id="EQD54719.1"/>
    </source>
</evidence>
<sequence length="167" mass="17728">MDPPFGFGRRDAVRIMALGDRDERYLTHREVDEALARFPSDAGAQWTATDSGADFTLADGVWLLPGSPYRDEAAARAAIRHCLATGTPFLGTCAGFQYACVELARSLAGIAGAAHAESQPDGEELVVTPLACSLYGEIRPVQTVPGTRLAAICGSAPFEGYHYCGYG</sequence>
<feature type="non-terminal residue" evidence="2">
    <location>
        <position position="167"/>
    </location>
</feature>
<reference evidence="2" key="2">
    <citation type="journal article" date="2014" name="ISME J.">
        <title>Microbial stratification in low pH oxic and suboxic macroscopic growths along an acid mine drainage.</title>
        <authorList>
            <person name="Mendez-Garcia C."/>
            <person name="Mesa V."/>
            <person name="Sprenger R.R."/>
            <person name="Richter M."/>
            <person name="Diez M.S."/>
            <person name="Solano J."/>
            <person name="Bargiela R."/>
            <person name="Golyshina O.V."/>
            <person name="Manteca A."/>
            <person name="Ramos J.L."/>
            <person name="Gallego J.R."/>
            <person name="Llorente I."/>
            <person name="Martins Dos Santos V.A."/>
            <person name="Jensen O.N."/>
            <person name="Pelaez A.I."/>
            <person name="Sanchez J."/>
            <person name="Ferrer M."/>
        </authorList>
    </citation>
    <scope>NUCLEOTIDE SEQUENCE</scope>
</reference>
<dbReference type="InterPro" id="IPR017926">
    <property type="entry name" value="GATASE"/>
</dbReference>
<feature type="domain" description="Glutamine amidotransferase" evidence="1">
    <location>
        <begin position="55"/>
        <end position="108"/>
    </location>
</feature>
<accession>T1BN38</accession>
<dbReference type="SUPFAM" id="SSF52317">
    <property type="entry name" value="Class I glutamine amidotransferase-like"/>
    <property type="match status" value="1"/>
</dbReference>
<dbReference type="AlphaFoldDB" id="T1BN38"/>
<comment type="caution">
    <text evidence="2">The sequence shown here is derived from an EMBL/GenBank/DDBJ whole genome shotgun (WGS) entry which is preliminary data.</text>
</comment>
<dbReference type="Pfam" id="PF00117">
    <property type="entry name" value="GATase"/>
    <property type="match status" value="1"/>
</dbReference>
<dbReference type="Gene3D" id="3.40.50.880">
    <property type="match status" value="1"/>
</dbReference>
<reference evidence="2" key="1">
    <citation type="submission" date="2013-08" db="EMBL/GenBank/DDBJ databases">
        <authorList>
            <person name="Mendez C."/>
            <person name="Richter M."/>
            <person name="Ferrer M."/>
            <person name="Sanchez J."/>
        </authorList>
    </citation>
    <scope>NUCLEOTIDE SEQUENCE</scope>
</reference>
<dbReference type="EMBL" id="AUZY01006331">
    <property type="protein sequence ID" value="EQD54719.1"/>
    <property type="molecule type" value="Genomic_DNA"/>
</dbReference>
<organism evidence="2">
    <name type="scientific">mine drainage metagenome</name>
    <dbReference type="NCBI Taxonomy" id="410659"/>
    <lineage>
        <taxon>unclassified sequences</taxon>
        <taxon>metagenomes</taxon>
        <taxon>ecological metagenomes</taxon>
    </lineage>
</organism>